<evidence type="ECO:0000313" key="2">
    <source>
        <dbReference type="Proteomes" id="UP001501411"/>
    </source>
</evidence>
<dbReference type="InterPro" id="IPR050682">
    <property type="entry name" value="ModA/WtpA"/>
</dbReference>
<organism evidence="1 2">
    <name type="scientific">Olivibacter ginsenosidimutans</name>
    <dbReference type="NCBI Taxonomy" id="1176537"/>
    <lineage>
        <taxon>Bacteria</taxon>
        <taxon>Pseudomonadati</taxon>
        <taxon>Bacteroidota</taxon>
        <taxon>Sphingobacteriia</taxon>
        <taxon>Sphingobacteriales</taxon>
        <taxon>Sphingobacteriaceae</taxon>
        <taxon>Olivibacter</taxon>
    </lineage>
</organism>
<dbReference type="EMBL" id="BAABIQ010000036">
    <property type="protein sequence ID" value="GAA4795105.1"/>
    <property type="molecule type" value="Genomic_DNA"/>
</dbReference>
<reference evidence="2" key="1">
    <citation type="journal article" date="2019" name="Int. J. Syst. Evol. Microbiol.">
        <title>The Global Catalogue of Microorganisms (GCM) 10K type strain sequencing project: providing services to taxonomists for standard genome sequencing and annotation.</title>
        <authorList>
            <consortium name="The Broad Institute Genomics Platform"/>
            <consortium name="The Broad Institute Genome Sequencing Center for Infectious Disease"/>
            <person name="Wu L."/>
            <person name="Ma J."/>
        </authorList>
    </citation>
    <scope>NUCLEOTIDE SEQUENCE [LARGE SCALE GENOMIC DNA]</scope>
    <source>
        <strain evidence="2">JCM 18200</strain>
    </source>
</reference>
<dbReference type="PANTHER" id="PTHR30632">
    <property type="entry name" value="MOLYBDATE-BINDING PERIPLASMIC PROTEIN"/>
    <property type="match status" value="1"/>
</dbReference>
<dbReference type="Gene3D" id="3.40.190.10">
    <property type="entry name" value="Periplasmic binding protein-like II"/>
    <property type="match status" value="2"/>
</dbReference>
<dbReference type="Pfam" id="PF13531">
    <property type="entry name" value="SBP_bac_11"/>
    <property type="match status" value="1"/>
</dbReference>
<sequence length="321" mass="36094">MDDYKTIIKKQTMSYIQKLSSAVFVSAMLCTGVRAQEDPHRFDPPWNTPPKSAVEFTIPGINNVPDLYGDIENPQLVVFFAGNQFMCLDDLLEGFKKKHPEIKRIFAETLPPGILAKQIEGGSLTIGNLRITHKPDVYTAGEGRISSMKDHFNRIETYAYNELSLMVPEGNPKGINALKDLMQANVRVSMPNPAWEGIGRQIESSYKKAGGDALHQAIMKKKVEDGSTYLTRIHHRESPLRILLGNSDVAPVWTSEVVYQKMIGHPVQRVVIPEQENTRASYLAGKLKNAPHPEVAEQFMDYLTSDEAKAIYRKYGFETDQ</sequence>
<keyword evidence="2" id="KW-1185">Reference proteome</keyword>
<dbReference type="SUPFAM" id="SSF53850">
    <property type="entry name" value="Periplasmic binding protein-like II"/>
    <property type="match status" value="1"/>
</dbReference>
<name>A0ABP9BK61_9SPHI</name>
<dbReference type="Proteomes" id="UP001501411">
    <property type="component" value="Unassembled WGS sequence"/>
</dbReference>
<proteinExistence type="predicted"/>
<protein>
    <submittedName>
        <fullName evidence="1">Substrate-binding domain-containing protein</fullName>
    </submittedName>
</protein>
<accession>A0ABP9BK61</accession>
<dbReference type="PANTHER" id="PTHR30632:SF0">
    <property type="entry name" value="SULFATE-BINDING PROTEIN"/>
    <property type="match status" value="1"/>
</dbReference>
<evidence type="ECO:0000313" key="1">
    <source>
        <dbReference type="EMBL" id="GAA4795105.1"/>
    </source>
</evidence>
<gene>
    <name evidence="1" type="ORF">GCM10023231_24370</name>
</gene>
<comment type="caution">
    <text evidence="1">The sequence shown here is derived from an EMBL/GenBank/DDBJ whole genome shotgun (WGS) entry which is preliminary data.</text>
</comment>